<name>A0AAV7I2X8_COTGL</name>
<evidence type="ECO:0000313" key="1">
    <source>
        <dbReference type="EMBL" id="KAH0540214.1"/>
    </source>
</evidence>
<evidence type="ECO:0000313" key="2">
    <source>
        <dbReference type="Proteomes" id="UP000826195"/>
    </source>
</evidence>
<organism evidence="1 2">
    <name type="scientific">Cotesia glomerata</name>
    <name type="common">Lepidopteran parasitic wasp</name>
    <name type="synonym">Apanteles glomeratus</name>
    <dbReference type="NCBI Taxonomy" id="32391"/>
    <lineage>
        <taxon>Eukaryota</taxon>
        <taxon>Metazoa</taxon>
        <taxon>Ecdysozoa</taxon>
        <taxon>Arthropoda</taxon>
        <taxon>Hexapoda</taxon>
        <taxon>Insecta</taxon>
        <taxon>Pterygota</taxon>
        <taxon>Neoptera</taxon>
        <taxon>Endopterygota</taxon>
        <taxon>Hymenoptera</taxon>
        <taxon>Apocrita</taxon>
        <taxon>Ichneumonoidea</taxon>
        <taxon>Braconidae</taxon>
        <taxon>Microgastrinae</taxon>
        <taxon>Cotesia</taxon>
    </lineage>
</organism>
<reference evidence="1 2" key="1">
    <citation type="journal article" date="2021" name="J. Hered.">
        <title>A chromosome-level genome assembly of the parasitoid wasp, Cotesia glomerata (Hymenoptera: Braconidae).</title>
        <authorList>
            <person name="Pinto B.J."/>
            <person name="Weis J.J."/>
            <person name="Gamble T."/>
            <person name="Ode P.J."/>
            <person name="Paul R."/>
            <person name="Zaspel J.M."/>
        </authorList>
    </citation>
    <scope>NUCLEOTIDE SEQUENCE [LARGE SCALE GENOMIC DNA]</scope>
    <source>
        <strain evidence="1">CgM1</strain>
    </source>
</reference>
<accession>A0AAV7I2X8</accession>
<dbReference type="AlphaFoldDB" id="A0AAV7I2X8"/>
<proteinExistence type="predicted"/>
<comment type="caution">
    <text evidence="1">The sequence shown here is derived from an EMBL/GenBank/DDBJ whole genome shotgun (WGS) entry which is preliminary data.</text>
</comment>
<sequence>MDTVQSNDFLYCNVPNDVEDKSFRAFKWIEIKNIKYTRKMVVLVGYENLMPVFAEIKAIVTVNDIVNSVYFICNQLLVLGYYEHVLGYEVNRSNSIIWVHIENLHDVFPLYVKQSTSVKISRFEAPQKSGNLSIKKDNDEKIEQSIESRARKFENAKSFNTSWPDLPATFEDFILSKKTDDVDAAAQVVKLAELVDDDKDTVIISLLLPAIKSSISSTVKRRKVENHSVVDGKTTEFKNSYIITVEKSDELKAKIKARRQTFITNEESFYPFRVFVGPVCKPVDFYGIIDNTKLNVDTALEALDVAFKIFLITSCPFAKFVSPTYF</sequence>
<dbReference type="EMBL" id="JAHXZJ010002609">
    <property type="protein sequence ID" value="KAH0540214.1"/>
    <property type="molecule type" value="Genomic_DNA"/>
</dbReference>
<gene>
    <name evidence="1" type="ORF">KQX54_014567</name>
</gene>
<keyword evidence="2" id="KW-1185">Reference proteome</keyword>
<dbReference type="Proteomes" id="UP000826195">
    <property type="component" value="Unassembled WGS sequence"/>
</dbReference>
<protein>
    <submittedName>
        <fullName evidence="1">Uncharacterized protein</fullName>
    </submittedName>
</protein>